<keyword evidence="2" id="KW-1185">Reference proteome</keyword>
<name>A0AAV1ECJ7_OLDCO</name>
<proteinExistence type="predicted"/>
<evidence type="ECO:0000313" key="1">
    <source>
        <dbReference type="EMBL" id="CAI9117401.1"/>
    </source>
</evidence>
<evidence type="ECO:0000313" key="2">
    <source>
        <dbReference type="Proteomes" id="UP001161247"/>
    </source>
</evidence>
<reference evidence="1" key="1">
    <citation type="submission" date="2023-03" db="EMBL/GenBank/DDBJ databases">
        <authorList>
            <person name="Julca I."/>
        </authorList>
    </citation>
    <scope>NUCLEOTIDE SEQUENCE</scope>
</reference>
<sequence length="434" mass="47913">MILDKDIKEPVVPAEAKFDFSHDDEMILNDCVVPLSVVSTDMLNSVESADVLNHFGNVGFGPDSFDFEPGGMVNSCTGKTIGKSMLSINDDVNFSLECVGVTCMNSGGNEETGEKGVVSVVSLILNDLNVDQGTDDNIDLDCCYVSVIRVSVEMMKALGRNDRAVNFWNDNGKISSLIGQESRLNSFFVDPGGLENLPCILRGAAFLSDYGNTILVECPQLNKIWHPFSIRGFGFIQWFGYSRVILDFIGCEEWNDASETSDFDNPLEVTDDWKNRHFNLGIRLNWVAVEPGDDNFFVSKISDRFCVNNLIRRIPRGCFVFGGVSSRFNGGKDSSPFSVILGGTPKMVSINSDSDGHGFVNSCCKYMGIEINWTRDYGRKNDYMCLGTDFGSILRQTLLTNGYGNGLITTRLGDDDSETKSWPEVGLIFKVVLI</sequence>
<dbReference type="EMBL" id="OX459126">
    <property type="protein sequence ID" value="CAI9117401.1"/>
    <property type="molecule type" value="Genomic_DNA"/>
</dbReference>
<dbReference type="Proteomes" id="UP001161247">
    <property type="component" value="Chromosome 9"/>
</dbReference>
<organism evidence="1 2">
    <name type="scientific">Oldenlandia corymbosa var. corymbosa</name>
    <dbReference type="NCBI Taxonomy" id="529605"/>
    <lineage>
        <taxon>Eukaryota</taxon>
        <taxon>Viridiplantae</taxon>
        <taxon>Streptophyta</taxon>
        <taxon>Embryophyta</taxon>
        <taxon>Tracheophyta</taxon>
        <taxon>Spermatophyta</taxon>
        <taxon>Magnoliopsida</taxon>
        <taxon>eudicotyledons</taxon>
        <taxon>Gunneridae</taxon>
        <taxon>Pentapetalae</taxon>
        <taxon>asterids</taxon>
        <taxon>lamiids</taxon>
        <taxon>Gentianales</taxon>
        <taxon>Rubiaceae</taxon>
        <taxon>Rubioideae</taxon>
        <taxon>Spermacoceae</taxon>
        <taxon>Hedyotis-Oldenlandia complex</taxon>
        <taxon>Oldenlandia</taxon>
    </lineage>
</organism>
<gene>
    <name evidence="1" type="ORF">OLC1_LOCUS23467</name>
</gene>
<protein>
    <submittedName>
        <fullName evidence="1">OLC1v1018793C1</fullName>
    </submittedName>
</protein>
<accession>A0AAV1ECJ7</accession>
<dbReference type="AlphaFoldDB" id="A0AAV1ECJ7"/>